<gene>
    <name evidence="5" type="ORF">QO231_19460</name>
</gene>
<evidence type="ECO:0000259" key="3">
    <source>
        <dbReference type="Pfam" id="PF25917"/>
    </source>
</evidence>
<keyword evidence="6" id="KW-1185">Reference proteome</keyword>
<dbReference type="Pfam" id="PF25954">
    <property type="entry name" value="Beta-barrel_RND_2"/>
    <property type="match status" value="1"/>
</dbReference>
<feature type="coiled-coil region" evidence="2">
    <location>
        <begin position="151"/>
        <end position="178"/>
    </location>
</feature>
<evidence type="ECO:0000256" key="1">
    <source>
        <dbReference type="ARBA" id="ARBA00009477"/>
    </source>
</evidence>
<name>A0ABU3VJY1_9RHOB</name>
<comment type="similarity">
    <text evidence="1">Belongs to the membrane fusion protein (MFP) (TC 8.A.1) family.</text>
</comment>
<comment type="caution">
    <text evidence="5">The sequence shown here is derived from an EMBL/GenBank/DDBJ whole genome shotgun (WGS) entry which is preliminary data.</text>
</comment>
<dbReference type="PANTHER" id="PTHR30469:SF15">
    <property type="entry name" value="HLYD FAMILY OF SECRETION PROTEINS"/>
    <property type="match status" value="1"/>
</dbReference>
<proteinExistence type="inferred from homology"/>
<dbReference type="Gene3D" id="2.40.50.100">
    <property type="match status" value="1"/>
</dbReference>
<feature type="domain" description="Multidrug resistance protein MdtA-like barrel-sandwich hybrid" evidence="3">
    <location>
        <begin position="103"/>
        <end position="248"/>
    </location>
</feature>
<evidence type="ECO:0000313" key="5">
    <source>
        <dbReference type="EMBL" id="MDU9006014.1"/>
    </source>
</evidence>
<dbReference type="EMBL" id="JASMWN010000019">
    <property type="protein sequence ID" value="MDU9006014.1"/>
    <property type="molecule type" value="Genomic_DNA"/>
</dbReference>
<evidence type="ECO:0000256" key="2">
    <source>
        <dbReference type="SAM" id="Coils"/>
    </source>
</evidence>
<evidence type="ECO:0000259" key="4">
    <source>
        <dbReference type="Pfam" id="PF25954"/>
    </source>
</evidence>
<accession>A0ABU3VJY1</accession>
<keyword evidence="2" id="KW-0175">Coiled coil</keyword>
<dbReference type="InterPro" id="IPR006143">
    <property type="entry name" value="RND_pump_MFP"/>
</dbReference>
<sequence length="361" mass="37636">MAATLRELSASFAASPGIASAAPTEPVWPRGKLFLAGAIMLLIGAAVVSGPRIARAVFDAFRTSADAATESAFLAHAPEQAAIPIGQPIHREITGSGYVVAPETATVFAERGGRITEIHVVPGDTIAAGQPLLSMDDAGIRYAAEDAQLVVRSAELSLAAARIALEQAEAVLNRQTALNQRGVVAGERLEDARTAFLGAANAVDQAKATLAKAGLGLRVAEDRVADLTVRAPISGTVTQLSVHVGDAVPDRVDAIHDGVGLMTIARMDRLAIDADVTEKAIADLGEDLVGEAVLDAFPDRPFAFQVQRIAPNVNAARGTFELRLVPTDPPEGMRPGMAARIRIALSDPKSHTAKHVGDLSR</sequence>
<evidence type="ECO:0000313" key="6">
    <source>
        <dbReference type="Proteomes" id="UP001255416"/>
    </source>
</evidence>
<dbReference type="Pfam" id="PF25917">
    <property type="entry name" value="BSH_RND"/>
    <property type="match status" value="1"/>
</dbReference>
<reference evidence="6" key="1">
    <citation type="submission" date="2023-05" db="EMBL/GenBank/DDBJ databases">
        <title>Sedimentitalea sp. nov. JM2-8.</title>
        <authorList>
            <person name="Huang J."/>
        </authorList>
    </citation>
    <scope>NUCLEOTIDE SEQUENCE [LARGE SCALE GENOMIC DNA]</scope>
    <source>
        <strain evidence="6">KHS03</strain>
    </source>
</reference>
<dbReference type="InterPro" id="IPR058792">
    <property type="entry name" value="Beta-barrel_RND_2"/>
</dbReference>
<dbReference type="Gene3D" id="2.40.30.170">
    <property type="match status" value="1"/>
</dbReference>
<dbReference type="Proteomes" id="UP001255416">
    <property type="component" value="Unassembled WGS sequence"/>
</dbReference>
<feature type="domain" description="CusB-like beta-barrel" evidence="4">
    <location>
        <begin position="272"/>
        <end position="344"/>
    </location>
</feature>
<dbReference type="InterPro" id="IPR058625">
    <property type="entry name" value="MdtA-like_BSH"/>
</dbReference>
<dbReference type="NCBIfam" id="TIGR01730">
    <property type="entry name" value="RND_mfp"/>
    <property type="match status" value="1"/>
</dbReference>
<dbReference type="SUPFAM" id="SSF111369">
    <property type="entry name" value="HlyD-like secretion proteins"/>
    <property type="match status" value="1"/>
</dbReference>
<organism evidence="5 6">
    <name type="scientific">Sedimentitalea todarodis</name>
    <dbReference type="NCBI Taxonomy" id="1631240"/>
    <lineage>
        <taxon>Bacteria</taxon>
        <taxon>Pseudomonadati</taxon>
        <taxon>Pseudomonadota</taxon>
        <taxon>Alphaproteobacteria</taxon>
        <taxon>Rhodobacterales</taxon>
        <taxon>Paracoccaceae</taxon>
        <taxon>Sedimentitalea</taxon>
    </lineage>
</organism>
<dbReference type="PANTHER" id="PTHR30469">
    <property type="entry name" value="MULTIDRUG RESISTANCE PROTEIN MDTA"/>
    <property type="match status" value="1"/>
</dbReference>
<dbReference type="Gene3D" id="1.10.287.470">
    <property type="entry name" value="Helix hairpin bin"/>
    <property type="match status" value="1"/>
</dbReference>
<protein>
    <submittedName>
        <fullName evidence="5">Efflux RND transporter periplasmic adaptor subunit</fullName>
    </submittedName>
</protein>